<evidence type="ECO:0000313" key="1">
    <source>
        <dbReference type="EMBL" id="SCZ66086.1"/>
    </source>
</evidence>
<reference evidence="2" key="1">
    <citation type="submission" date="2016-10" db="EMBL/GenBank/DDBJ databases">
        <authorList>
            <person name="Varghese N."/>
            <person name="Submissions S."/>
        </authorList>
    </citation>
    <scope>NUCLEOTIDE SEQUENCE [LARGE SCALE GENOMIC DNA]</scope>
    <source>
        <strain evidence="2">ATCC 29999</strain>
    </source>
</reference>
<proteinExistence type="predicted"/>
<dbReference type="GeneID" id="45656691"/>
<dbReference type="EMBL" id="FMWJ01000010">
    <property type="protein sequence ID" value="SCZ66086.1"/>
    <property type="molecule type" value="Genomic_DNA"/>
</dbReference>
<accession>A0A1G5QWM5</accession>
<gene>
    <name evidence="1" type="ORF">SAMN02982990_02501</name>
</gene>
<sequence length="159" mass="17825">MEFISVSDVAKRRAKRSGRSSVVSGITITQVYYYERETPSRVMTIRISEDIVTRARLKRGDKIDIGFSPDGKTWRLKVMPQDSLGGYSMTTSTKISKSGILRLTWYKGIPLFGDNPKVAKSRVHSDSKIMKVSPAEVIFSISEPLIEEMVPDEVIPVVV</sequence>
<dbReference type="AlphaFoldDB" id="A0A1G5QWM5"/>
<protein>
    <submittedName>
        <fullName evidence="1">Uncharacterized protein</fullName>
    </submittedName>
</protein>
<organism evidence="1 2">
    <name type="scientific">Photorhabdus luminescens</name>
    <name type="common">Xenorhabdus luminescens</name>
    <dbReference type="NCBI Taxonomy" id="29488"/>
    <lineage>
        <taxon>Bacteria</taxon>
        <taxon>Pseudomonadati</taxon>
        <taxon>Pseudomonadota</taxon>
        <taxon>Gammaproteobacteria</taxon>
        <taxon>Enterobacterales</taxon>
        <taxon>Morganellaceae</taxon>
        <taxon>Photorhabdus</taxon>
    </lineage>
</organism>
<evidence type="ECO:0000313" key="2">
    <source>
        <dbReference type="Proteomes" id="UP000183223"/>
    </source>
</evidence>
<dbReference type="RefSeq" id="WP_049583708.1">
    <property type="nucleotide sequence ID" value="NZ_CAWQXX010000069.1"/>
</dbReference>
<keyword evidence="2" id="KW-1185">Reference proteome</keyword>
<dbReference type="OrthoDB" id="9972053at2"/>
<dbReference type="Proteomes" id="UP000183223">
    <property type="component" value="Unassembled WGS sequence"/>
</dbReference>
<name>A0A1G5QWM5_PHOLU</name>